<organism evidence="7 8">
    <name type="scientific">Phialemonium thermophilum</name>
    <dbReference type="NCBI Taxonomy" id="223376"/>
    <lineage>
        <taxon>Eukaryota</taxon>
        <taxon>Fungi</taxon>
        <taxon>Dikarya</taxon>
        <taxon>Ascomycota</taxon>
        <taxon>Pezizomycotina</taxon>
        <taxon>Sordariomycetes</taxon>
        <taxon>Sordariomycetidae</taxon>
        <taxon>Cephalothecales</taxon>
        <taxon>Cephalothecaceae</taxon>
        <taxon>Phialemonium</taxon>
    </lineage>
</organism>
<feature type="compositionally biased region" description="Basic and acidic residues" evidence="5">
    <location>
        <begin position="127"/>
        <end position="147"/>
    </location>
</feature>
<protein>
    <recommendedName>
        <fullName evidence="6">Homeobox domain-containing protein</fullName>
    </recommendedName>
</protein>
<dbReference type="Proteomes" id="UP001586593">
    <property type="component" value="Unassembled WGS sequence"/>
</dbReference>
<evidence type="ECO:0000313" key="8">
    <source>
        <dbReference type="Proteomes" id="UP001586593"/>
    </source>
</evidence>
<feature type="compositionally biased region" description="Low complexity" evidence="5">
    <location>
        <begin position="98"/>
        <end position="110"/>
    </location>
</feature>
<dbReference type="SMART" id="SM00389">
    <property type="entry name" value="HOX"/>
    <property type="match status" value="1"/>
</dbReference>
<name>A0ABR3Y357_9PEZI</name>
<keyword evidence="3 4" id="KW-0238">DNA-binding</keyword>
<dbReference type="PANTHER" id="PTHR24332:SF9">
    <property type="entry name" value="HOMEOTIC PROTEIN CAUDAL"/>
    <property type="match status" value="1"/>
</dbReference>
<feature type="region of interest" description="Disordered" evidence="5">
    <location>
        <begin position="64"/>
        <end position="233"/>
    </location>
</feature>
<sequence length="715" mass="77197">MLVTRQCETEQNHWSITKLETIFQKSSDSPRMSNHFETPLSTQSDWQGQYAFLPPGDSSIFSQTYDHVTNPSDNVDPPQQSRSGTVSNDTLAIDSSKAEGASLSSSLANRRSLDPLGLRQPKQEPQLQDHSEPRGDHYSQKPAESVHGETLGSTDNTGLSLGANSLSSVSSATQALNNPATQPGGELPSNVKGEEEIPEDEDMVEGEGDADGDGSGAPQPQTAAERTAQRRKMKRFRLTHQQTRFLMSEFAKQPHPDAAHRERLSREIPGLSPRQVQVWFQNRRAKIKRLNADDRDRMIKMRAVPDDFDNVQALHSPYGAVHGLGTPITSPVDFGAPSYADPMIRPLMVDVRRGEGEDHLSPTGLSPAFGSIGFNPSATLSNPEILSPISPTSSDRYGYPGHMSTPLSTGGRTSHPFGRQTTSMDSGMPMHGHPARQQIRPLQPLHLRETMNRSRSDSLQSPLRSSMSWKGDSIDYTTYHGGNGSPQLGGRQAAVYPSDQMSNTSTPGLGGYDSSNYSGSTVQSPTHMNYPAFQSSALQQSSQRNSRLRAASASLPLGLDLRNQFRSVSSNHSIQSSTQSPATRTTTTPHLGSAVSSSYTASFPSAPLTAPMDFQLPRTPGFRTSGTDYSMPQMSAPIAPPNDFSQAFQASMASSNARTPMRDTFGGGPLTIAPSQSSGDRIGDDLSGDPLNMKRKRSFTGSSATSGQNAYGNTA</sequence>
<feature type="domain" description="Homeobox" evidence="6">
    <location>
        <begin position="229"/>
        <end position="290"/>
    </location>
</feature>
<reference evidence="7 8" key="1">
    <citation type="journal article" date="2024" name="Commun. Biol.">
        <title>Comparative genomic analysis of thermophilic fungi reveals convergent evolutionary adaptations and gene losses.</title>
        <authorList>
            <person name="Steindorff A.S."/>
            <person name="Aguilar-Pontes M.V."/>
            <person name="Robinson A.J."/>
            <person name="Andreopoulos B."/>
            <person name="LaButti K."/>
            <person name="Kuo A."/>
            <person name="Mondo S."/>
            <person name="Riley R."/>
            <person name="Otillar R."/>
            <person name="Haridas S."/>
            <person name="Lipzen A."/>
            <person name="Grimwood J."/>
            <person name="Schmutz J."/>
            <person name="Clum A."/>
            <person name="Reid I.D."/>
            <person name="Moisan M.C."/>
            <person name="Butler G."/>
            <person name="Nguyen T.T.M."/>
            <person name="Dewar K."/>
            <person name="Conant G."/>
            <person name="Drula E."/>
            <person name="Henrissat B."/>
            <person name="Hansel C."/>
            <person name="Singer S."/>
            <person name="Hutchinson M.I."/>
            <person name="de Vries R.P."/>
            <person name="Natvig D.O."/>
            <person name="Powell A.J."/>
            <person name="Tsang A."/>
            <person name="Grigoriev I.V."/>
        </authorList>
    </citation>
    <scope>NUCLEOTIDE SEQUENCE [LARGE SCALE GENOMIC DNA]</scope>
    <source>
        <strain evidence="7 8">ATCC 24622</strain>
    </source>
</reference>
<evidence type="ECO:0000256" key="5">
    <source>
        <dbReference type="SAM" id="MobiDB-lite"/>
    </source>
</evidence>
<feature type="compositionally biased region" description="Polar residues" evidence="5">
    <location>
        <begin position="499"/>
        <end position="527"/>
    </location>
</feature>
<comment type="similarity">
    <text evidence="2">Belongs to the Caudal homeobox family.</text>
</comment>
<accession>A0ABR3Y357</accession>
<gene>
    <name evidence="7" type="ORF">VTK73DRAFT_1581</name>
</gene>
<proteinExistence type="inferred from homology"/>
<feature type="compositionally biased region" description="Polar residues" evidence="5">
    <location>
        <begin position="64"/>
        <end position="90"/>
    </location>
</feature>
<keyword evidence="3 4" id="KW-0371">Homeobox</keyword>
<evidence type="ECO:0000313" key="7">
    <source>
        <dbReference type="EMBL" id="KAL1882669.1"/>
    </source>
</evidence>
<comment type="subcellular location">
    <subcellularLocation>
        <location evidence="1 3 4">Nucleus</location>
    </subcellularLocation>
</comment>
<feature type="DNA-binding region" description="Homeobox" evidence="3">
    <location>
        <begin position="231"/>
        <end position="291"/>
    </location>
</feature>
<feature type="compositionally biased region" description="Low complexity" evidence="5">
    <location>
        <begin position="156"/>
        <end position="173"/>
    </location>
</feature>
<feature type="compositionally biased region" description="Polar residues" evidence="5">
    <location>
        <begin position="699"/>
        <end position="715"/>
    </location>
</feature>
<keyword evidence="8" id="KW-1185">Reference proteome</keyword>
<evidence type="ECO:0000256" key="4">
    <source>
        <dbReference type="RuleBase" id="RU000682"/>
    </source>
</evidence>
<evidence type="ECO:0000256" key="2">
    <source>
        <dbReference type="ARBA" id="ARBA00010341"/>
    </source>
</evidence>
<dbReference type="CDD" id="cd00086">
    <property type="entry name" value="homeodomain"/>
    <property type="match status" value="1"/>
</dbReference>
<dbReference type="InterPro" id="IPR001356">
    <property type="entry name" value="HD"/>
</dbReference>
<dbReference type="PANTHER" id="PTHR24332">
    <property type="entry name" value="HOMEOBOX PROTEIN CDX"/>
    <property type="match status" value="1"/>
</dbReference>
<dbReference type="Gene3D" id="1.10.10.60">
    <property type="entry name" value="Homeodomain-like"/>
    <property type="match status" value="1"/>
</dbReference>
<feature type="region of interest" description="Disordered" evidence="5">
    <location>
        <begin position="568"/>
        <end position="597"/>
    </location>
</feature>
<feature type="region of interest" description="Disordered" evidence="5">
    <location>
        <begin position="497"/>
        <end position="528"/>
    </location>
</feature>
<dbReference type="EMBL" id="JAZHXJ010000014">
    <property type="protein sequence ID" value="KAL1882669.1"/>
    <property type="molecule type" value="Genomic_DNA"/>
</dbReference>
<dbReference type="PROSITE" id="PS50071">
    <property type="entry name" value="HOMEOBOX_2"/>
    <property type="match status" value="1"/>
</dbReference>
<dbReference type="InterPro" id="IPR047152">
    <property type="entry name" value="Caudal_homeobox"/>
</dbReference>
<feature type="region of interest" description="Disordered" evidence="5">
    <location>
        <begin position="656"/>
        <end position="715"/>
    </location>
</feature>
<dbReference type="SUPFAM" id="SSF46689">
    <property type="entry name" value="Homeodomain-like"/>
    <property type="match status" value="1"/>
</dbReference>
<comment type="caution">
    <text evidence="7">The sequence shown here is derived from an EMBL/GenBank/DDBJ whole genome shotgun (WGS) entry which is preliminary data.</text>
</comment>
<dbReference type="Pfam" id="PF00046">
    <property type="entry name" value="Homeodomain"/>
    <property type="match status" value="1"/>
</dbReference>
<evidence type="ECO:0000259" key="6">
    <source>
        <dbReference type="PROSITE" id="PS50071"/>
    </source>
</evidence>
<feature type="compositionally biased region" description="Acidic residues" evidence="5">
    <location>
        <begin position="196"/>
        <end position="212"/>
    </location>
</feature>
<evidence type="ECO:0000256" key="1">
    <source>
        <dbReference type="ARBA" id="ARBA00004123"/>
    </source>
</evidence>
<dbReference type="InterPro" id="IPR009057">
    <property type="entry name" value="Homeodomain-like_sf"/>
</dbReference>
<evidence type="ECO:0000256" key="3">
    <source>
        <dbReference type="PROSITE-ProRule" id="PRU00108"/>
    </source>
</evidence>
<feature type="region of interest" description="Disordered" evidence="5">
    <location>
        <begin position="391"/>
        <end position="419"/>
    </location>
</feature>
<keyword evidence="3 4" id="KW-0539">Nucleus</keyword>
<feature type="compositionally biased region" description="Low complexity" evidence="5">
    <location>
        <begin position="568"/>
        <end position="589"/>
    </location>
</feature>